<feature type="compositionally biased region" description="Basic and acidic residues" evidence="1">
    <location>
        <begin position="169"/>
        <end position="180"/>
    </location>
</feature>
<evidence type="ECO:0000313" key="2">
    <source>
        <dbReference type="EMBL" id="KAJ4474619.1"/>
    </source>
</evidence>
<reference evidence="2" key="1">
    <citation type="submission" date="2022-08" db="EMBL/GenBank/DDBJ databases">
        <authorList>
            <consortium name="DOE Joint Genome Institute"/>
            <person name="Min B."/>
            <person name="Riley R."/>
            <person name="Sierra-Patev S."/>
            <person name="Naranjo-Ortiz M."/>
            <person name="Looney B."/>
            <person name="Konkel Z."/>
            <person name="Slot J.C."/>
            <person name="Sakamoto Y."/>
            <person name="Steenwyk J.L."/>
            <person name="Rokas A."/>
            <person name="Carro J."/>
            <person name="Camarero S."/>
            <person name="Ferreira P."/>
            <person name="Molpeceres G."/>
            <person name="Ruiz-Duenas F.J."/>
            <person name="Serrano A."/>
            <person name="Henrissat B."/>
            <person name="Drula E."/>
            <person name="Hughes K.W."/>
            <person name="Mata J.L."/>
            <person name="Ishikawa N.K."/>
            <person name="Vargas-Isla R."/>
            <person name="Ushijima S."/>
            <person name="Smith C.A."/>
            <person name="Ahrendt S."/>
            <person name="Andreopoulos W."/>
            <person name="He G."/>
            <person name="Labutti K."/>
            <person name="Lipzen A."/>
            <person name="Ng V."/>
            <person name="Sandor L."/>
            <person name="Barry K."/>
            <person name="Martinez A.T."/>
            <person name="Xiao Y."/>
            <person name="Gibbons J.G."/>
            <person name="Terashima K."/>
            <person name="Hibbett D.S."/>
            <person name="Grigoriev I.V."/>
        </authorList>
    </citation>
    <scope>NUCLEOTIDE SEQUENCE</scope>
    <source>
        <strain evidence="2">Sp2 HRB7682 ss15</strain>
    </source>
</reference>
<name>A0A9W9A4Y1_9AGAR</name>
<evidence type="ECO:0000256" key="1">
    <source>
        <dbReference type="SAM" id="MobiDB-lite"/>
    </source>
</evidence>
<feature type="region of interest" description="Disordered" evidence="1">
    <location>
        <begin position="126"/>
        <end position="252"/>
    </location>
</feature>
<feature type="compositionally biased region" description="Basic and acidic residues" evidence="1">
    <location>
        <begin position="126"/>
        <end position="135"/>
    </location>
</feature>
<proteinExistence type="predicted"/>
<protein>
    <submittedName>
        <fullName evidence="2">Uncharacterized protein</fullName>
    </submittedName>
</protein>
<feature type="region of interest" description="Disordered" evidence="1">
    <location>
        <begin position="92"/>
        <end position="111"/>
    </location>
</feature>
<evidence type="ECO:0000313" key="3">
    <source>
        <dbReference type="Proteomes" id="UP001150238"/>
    </source>
</evidence>
<dbReference type="EMBL" id="JANVFS010000023">
    <property type="protein sequence ID" value="KAJ4474619.1"/>
    <property type="molecule type" value="Genomic_DNA"/>
</dbReference>
<sequence>MQLPPYFSHGCGWLRAWKHQWIFRNNELLKQRSKFEVTEHVGGIGEDRGRRSVRAEEGAPSVGGDIYGLLLAASGARSGVITPYSLKYSPATLTSNTDPGPNPDPLRPLRLTLDPVTGLPLTEMSRTRHTLDVSRAHGGSNNSATDTRDGRGETAAAGSRSTTSGLGRWDSENVLQDKRRVQFTMPLREGEQDKEQDEIPPTYESLMMPSGIRSGNSRSSERRGGRNARRRSRSQNRRRSGVGGSESEHRSD</sequence>
<feature type="compositionally biased region" description="Basic residues" evidence="1">
    <location>
        <begin position="225"/>
        <end position="240"/>
    </location>
</feature>
<organism evidence="2 3">
    <name type="scientific">Lentinula lateritia</name>
    <dbReference type="NCBI Taxonomy" id="40482"/>
    <lineage>
        <taxon>Eukaryota</taxon>
        <taxon>Fungi</taxon>
        <taxon>Dikarya</taxon>
        <taxon>Basidiomycota</taxon>
        <taxon>Agaricomycotina</taxon>
        <taxon>Agaricomycetes</taxon>
        <taxon>Agaricomycetidae</taxon>
        <taxon>Agaricales</taxon>
        <taxon>Marasmiineae</taxon>
        <taxon>Omphalotaceae</taxon>
        <taxon>Lentinula</taxon>
    </lineage>
</organism>
<gene>
    <name evidence="2" type="ORF">C8J55DRAFT_128995</name>
</gene>
<comment type="caution">
    <text evidence="2">The sequence shown here is derived from an EMBL/GenBank/DDBJ whole genome shotgun (WGS) entry which is preliminary data.</text>
</comment>
<dbReference type="Proteomes" id="UP001150238">
    <property type="component" value="Unassembled WGS sequence"/>
</dbReference>
<accession>A0A9W9A4Y1</accession>
<dbReference type="AlphaFoldDB" id="A0A9W9A4Y1"/>
<reference evidence="2" key="2">
    <citation type="journal article" date="2023" name="Proc. Natl. Acad. Sci. U.S.A.">
        <title>A global phylogenomic analysis of the shiitake genus Lentinula.</title>
        <authorList>
            <person name="Sierra-Patev S."/>
            <person name="Min B."/>
            <person name="Naranjo-Ortiz M."/>
            <person name="Looney B."/>
            <person name="Konkel Z."/>
            <person name="Slot J.C."/>
            <person name="Sakamoto Y."/>
            <person name="Steenwyk J.L."/>
            <person name="Rokas A."/>
            <person name="Carro J."/>
            <person name="Camarero S."/>
            <person name="Ferreira P."/>
            <person name="Molpeceres G."/>
            <person name="Ruiz-Duenas F.J."/>
            <person name="Serrano A."/>
            <person name="Henrissat B."/>
            <person name="Drula E."/>
            <person name="Hughes K.W."/>
            <person name="Mata J.L."/>
            <person name="Ishikawa N.K."/>
            <person name="Vargas-Isla R."/>
            <person name="Ushijima S."/>
            <person name="Smith C.A."/>
            <person name="Donoghue J."/>
            <person name="Ahrendt S."/>
            <person name="Andreopoulos W."/>
            <person name="He G."/>
            <person name="LaButti K."/>
            <person name="Lipzen A."/>
            <person name="Ng V."/>
            <person name="Riley R."/>
            <person name="Sandor L."/>
            <person name="Barry K."/>
            <person name="Martinez A.T."/>
            <person name="Xiao Y."/>
            <person name="Gibbons J.G."/>
            <person name="Terashima K."/>
            <person name="Grigoriev I.V."/>
            <person name="Hibbett D."/>
        </authorList>
    </citation>
    <scope>NUCLEOTIDE SEQUENCE</scope>
    <source>
        <strain evidence="2">Sp2 HRB7682 ss15</strain>
    </source>
</reference>